<reference evidence="1" key="1">
    <citation type="submission" date="2020-02" db="EMBL/GenBank/DDBJ databases">
        <title>Genome sequencing of the panga catfish, Pangasius djambal.</title>
        <authorList>
            <person name="Wen M."/>
            <person name="Zahm M."/>
            <person name="Roques C."/>
            <person name="Cabau C."/>
            <person name="Klopp C."/>
            <person name="Donnadieu C."/>
            <person name="Jouanno E."/>
            <person name="Avarre J.-C."/>
            <person name="Campet M."/>
            <person name="Ha T."/>
            <person name="Dugue R."/>
            <person name="Lampietro C."/>
            <person name="Louis A."/>
            <person name="Herpin A."/>
            <person name="Echchiki A."/>
            <person name="Berthelot C."/>
            <person name="Parey E."/>
            <person name="Roest-Crollius H."/>
            <person name="Braasch I."/>
            <person name="Postlethwait J.H."/>
            <person name="Bobe J."/>
            <person name="Montfort J."/>
            <person name="Bouchez O."/>
            <person name="Begum T."/>
            <person name="Schartl M."/>
            <person name="Gustiano R."/>
            <person name="Guiguen Y."/>
        </authorList>
    </citation>
    <scope>NUCLEOTIDE SEQUENCE</scope>
    <source>
        <strain evidence="1">Pdj_M5554</strain>
    </source>
</reference>
<dbReference type="EMBL" id="CM040988">
    <property type="protein sequence ID" value="MCJ8739974.1"/>
    <property type="molecule type" value="Genomic_DNA"/>
</dbReference>
<name>A0ACC5YW39_9TELE</name>
<protein>
    <submittedName>
        <fullName evidence="1">Uncharacterized protein</fullName>
    </submittedName>
</protein>
<organism evidence="1 2">
    <name type="scientific">Pangasius djambal</name>
    <dbReference type="NCBI Taxonomy" id="1691987"/>
    <lineage>
        <taxon>Eukaryota</taxon>
        <taxon>Metazoa</taxon>
        <taxon>Chordata</taxon>
        <taxon>Craniata</taxon>
        <taxon>Vertebrata</taxon>
        <taxon>Euteleostomi</taxon>
        <taxon>Actinopterygii</taxon>
        <taxon>Neopterygii</taxon>
        <taxon>Teleostei</taxon>
        <taxon>Ostariophysi</taxon>
        <taxon>Siluriformes</taxon>
        <taxon>Pangasiidae</taxon>
        <taxon>Pangasius</taxon>
    </lineage>
</organism>
<keyword evidence="2" id="KW-1185">Reference proteome</keyword>
<evidence type="ECO:0000313" key="1">
    <source>
        <dbReference type="EMBL" id="MCJ8739974.1"/>
    </source>
</evidence>
<comment type="caution">
    <text evidence="1">The sequence shown here is derived from an EMBL/GenBank/DDBJ whole genome shotgun (WGS) entry which is preliminary data.</text>
</comment>
<feature type="non-terminal residue" evidence="1">
    <location>
        <position position="86"/>
    </location>
</feature>
<accession>A0ACC5YW39</accession>
<gene>
    <name evidence="1" type="ORF">PDJAM_G00053540</name>
</gene>
<sequence>MLDKCEMPTVAFHALLREQPNEALLSLPFILIQACSSLNSLCSLHLLNAFIYQIVSPHFQCFNCFTLEPFSCTPHRGTCNSLGGGG</sequence>
<proteinExistence type="predicted"/>
<dbReference type="Proteomes" id="UP000830395">
    <property type="component" value="Chromosome 14"/>
</dbReference>
<evidence type="ECO:0000313" key="2">
    <source>
        <dbReference type="Proteomes" id="UP000830395"/>
    </source>
</evidence>